<gene>
    <name evidence="1" type="ordered locus">Acid_1893</name>
</gene>
<reference evidence="1" key="1">
    <citation type="submission" date="2006-10" db="EMBL/GenBank/DDBJ databases">
        <title>Complete sequence of Solibacter usitatus Ellin6076.</title>
        <authorList>
            <consortium name="US DOE Joint Genome Institute"/>
            <person name="Copeland A."/>
            <person name="Lucas S."/>
            <person name="Lapidus A."/>
            <person name="Barry K."/>
            <person name="Detter J.C."/>
            <person name="Glavina del Rio T."/>
            <person name="Hammon N."/>
            <person name="Israni S."/>
            <person name="Dalin E."/>
            <person name="Tice H."/>
            <person name="Pitluck S."/>
            <person name="Thompson L.S."/>
            <person name="Brettin T."/>
            <person name="Bruce D."/>
            <person name="Han C."/>
            <person name="Tapia R."/>
            <person name="Gilna P."/>
            <person name="Schmutz J."/>
            <person name="Larimer F."/>
            <person name="Land M."/>
            <person name="Hauser L."/>
            <person name="Kyrpides N."/>
            <person name="Mikhailova N."/>
            <person name="Janssen P.H."/>
            <person name="Kuske C.R."/>
            <person name="Richardson P."/>
        </authorList>
    </citation>
    <scope>NUCLEOTIDE SEQUENCE</scope>
    <source>
        <strain evidence="1">Ellin6076</strain>
    </source>
</reference>
<dbReference type="AlphaFoldDB" id="Q027D0"/>
<dbReference type="STRING" id="234267.Acid_1893"/>
<proteinExistence type="predicted"/>
<organism evidence="1">
    <name type="scientific">Solibacter usitatus (strain Ellin6076)</name>
    <dbReference type="NCBI Taxonomy" id="234267"/>
    <lineage>
        <taxon>Bacteria</taxon>
        <taxon>Pseudomonadati</taxon>
        <taxon>Acidobacteriota</taxon>
        <taxon>Terriglobia</taxon>
        <taxon>Bryobacterales</taxon>
        <taxon>Solibacteraceae</taxon>
        <taxon>Candidatus Solibacter</taxon>
    </lineage>
</organism>
<evidence type="ECO:0000313" key="1">
    <source>
        <dbReference type="EMBL" id="ABJ82883.1"/>
    </source>
</evidence>
<dbReference type="EMBL" id="CP000473">
    <property type="protein sequence ID" value="ABJ82883.1"/>
    <property type="molecule type" value="Genomic_DNA"/>
</dbReference>
<name>Q027D0_SOLUE</name>
<protein>
    <recommendedName>
        <fullName evidence="2">PEP-CTERM protein-sorting domain-containing protein</fullName>
    </recommendedName>
</protein>
<evidence type="ECO:0008006" key="2">
    <source>
        <dbReference type="Google" id="ProtNLM"/>
    </source>
</evidence>
<dbReference type="InParanoid" id="Q027D0"/>
<accession>Q027D0</accession>
<dbReference type="KEGG" id="sus:Acid_1893"/>
<sequence length="102" mass="10925">MFYTPVGKSRQAERMSGRDYETVCPSVFRFDADLRGTSREHCVTLQFFGVNDTDSFLGIDNVSAIQTGDPAPAAAPEPASGLLLAGGVLTLTGIAMLRRQAD</sequence>
<dbReference type="HOGENOM" id="CLU_2275601_0_0_0"/>